<evidence type="ECO:0000313" key="2">
    <source>
        <dbReference type="EMBL" id="KJA17992.1"/>
    </source>
</evidence>
<keyword evidence="3" id="KW-1185">Reference proteome</keyword>
<name>A0A0D2KTM8_HYPSF</name>
<feature type="transmembrane region" description="Helical" evidence="1">
    <location>
        <begin position="108"/>
        <end position="131"/>
    </location>
</feature>
<keyword evidence="1" id="KW-0472">Membrane</keyword>
<dbReference type="EMBL" id="KN817595">
    <property type="protein sequence ID" value="KJA17992.1"/>
    <property type="molecule type" value="Genomic_DNA"/>
</dbReference>
<feature type="transmembrane region" description="Helical" evidence="1">
    <location>
        <begin position="152"/>
        <end position="181"/>
    </location>
</feature>
<gene>
    <name evidence="2" type="ORF">HYPSUDRAFT_70264</name>
</gene>
<keyword evidence="1" id="KW-0812">Transmembrane</keyword>
<accession>A0A0D2KTM8</accession>
<reference evidence="3" key="1">
    <citation type="submission" date="2014-04" db="EMBL/GenBank/DDBJ databases">
        <title>Evolutionary Origins and Diversification of the Mycorrhizal Mutualists.</title>
        <authorList>
            <consortium name="DOE Joint Genome Institute"/>
            <consortium name="Mycorrhizal Genomics Consortium"/>
            <person name="Kohler A."/>
            <person name="Kuo A."/>
            <person name="Nagy L.G."/>
            <person name="Floudas D."/>
            <person name="Copeland A."/>
            <person name="Barry K.W."/>
            <person name="Cichocki N."/>
            <person name="Veneault-Fourrey C."/>
            <person name="LaButti K."/>
            <person name="Lindquist E.A."/>
            <person name="Lipzen A."/>
            <person name="Lundell T."/>
            <person name="Morin E."/>
            <person name="Murat C."/>
            <person name="Riley R."/>
            <person name="Ohm R."/>
            <person name="Sun H."/>
            <person name="Tunlid A."/>
            <person name="Henrissat B."/>
            <person name="Grigoriev I.V."/>
            <person name="Hibbett D.S."/>
            <person name="Martin F."/>
        </authorList>
    </citation>
    <scope>NUCLEOTIDE SEQUENCE [LARGE SCALE GENOMIC DNA]</scope>
    <source>
        <strain evidence="3">FD-334 SS-4</strain>
    </source>
</reference>
<evidence type="ECO:0000313" key="3">
    <source>
        <dbReference type="Proteomes" id="UP000054270"/>
    </source>
</evidence>
<organism evidence="2 3">
    <name type="scientific">Hypholoma sublateritium (strain FD-334 SS-4)</name>
    <dbReference type="NCBI Taxonomy" id="945553"/>
    <lineage>
        <taxon>Eukaryota</taxon>
        <taxon>Fungi</taxon>
        <taxon>Dikarya</taxon>
        <taxon>Basidiomycota</taxon>
        <taxon>Agaricomycotina</taxon>
        <taxon>Agaricomycetes</taxon>
        <taxon>Agaricomycetidae</taxon>
        <taxon>Agaricales</taxon>
        <taxon>Agaricineae</taxon>
        <taxon>Strophariaceae</taxon>
        <taxon>Hypholoma</taxon>
    </lineage>
</organism>
<proteinExistence type="predicted"/>
<feature type="transmembrane region" description="Helical" evidence="1">
    <location>
        <begin position="82"/>
        <end position="102"/>
    </location>
</feature>
<protein>
    <submittedName>
        <fullName evidence="2">Uncharacterized protein</fullName>
    </submittedName>
</protein>
<keyword evidence="1" id="KW-1133">Transmembrane helix</keyword>
<sequence>MDQHTASISDLESTGPTLDIWPFEVPNAIASGETEVQCTKTAASIMTFKTTDIILNNLEHLVQGKNVEEKDWSRFITFCIRLWLFCIVFSVILMPVIIYSSLPDFPTIAIVSVAFALVGANTASVLIYCHWSLVNPSPSHASKYLRWMFSPLFGFQITAMLFSLPLWTFIYACLIFCLKWAKFLYT</sequence>
<dbReference type="Proteomes" id="UP000054270">
    <property type="component" value="Unassembled WGS sequence"/>
</dbReference>
<evidence type="ECO:0000256" key="1">
    <source>
        <dbReference type="SAM" id="Phobius"/>
    </source>
</evidence>
<dbReference type="AlphaFoldDB" id="A0A0D2KTM8"/>
<dbReference type="OrthoDB" id="2674421at2759"/>